<organism evidence="4">
    <name type="scientific">Strongyloides stercoralis</name>
    <name type="common">Threadworm</name>
    <dbReference type="NCBI Taxonomy" id="6248"/>
    <lineage>
        <taxon>Eukaryota</taxon>
        <taxon>Metazoa</taxon>
        <taxon>Ecdysozoa</taxon>
        <taxon>Nematoda</taxon>
        <taxon>Chromadorea</taxon>
        <taxon>Rhabditida</taxon>
        <taxon>Tylenchina</taxon>
        <taxon>Panagrolaimomorpha</taxon>
        <taxon>Strongyloidoidea</taxon>
        <taxon>Strongyloididae</taxon>
        <taxon>Strongyloides</taxon>
    </lineage>
</organism>
<evidence type="ECO:0000313" key="4">
    <source>
        <dbReference type="WBParaSite" id="SSTP_0000234500.1"/>
    </source>
</evidence>
<dbReference type="STRING" id="6248.A0A0K0DYM8"/>
<evidence type="ECO:0000259" key="2">
    <source>
        <dbReference type="PROSITE" id="PS51670"/>
    </source>
</evidence>
<dbReference type="Proteomes" id="UP000035681">
    <property type="component" value="Unplaced"/>
</dbReference>
<dbReference type="AlphaFoldDB" id="A0A0K0DYM8"/>
<reference evidence="4" key="1">
    <citation type="submission" date="2015-08" db="UniProtKB">
        <authorList>
            <consortium name="WormBaseParasite"/>
        </authorList>
    </citation>
    <scope>IDENTIFICATION</scope>
</reference>
<evidence type="ECO:0000256" key="1">
    <source>
        <dbReference type="PROSITE-ProRule" id="PRU01005"/>
    </source>
</evidence>
<feature type="domain" description="ShKT" evidence="2">
    <location>
        <begin position="62"/>
        <end position="104"/>
    </location>
</feature>
<dbReference type="WBParaSite" id="SSTP_0000234500.1">
    <property type="protein sequence ID" value="SSTP_0000234500.1"/>
    <property type="gene ID" value="SSTP_0000234500"/>
</dbReference>
<dbReference type="InterPro" id="IPR003582">
    <property type="entry name" value="ShKT_dom"/>
</dbReference>
<evidence type="ECO:0000313" key="5">
    <source>
        <dbReference type="WBParaSite" id="TCONS_00011920.p1"/>
    </source>
</evidence>
<evidence type="ECO:0000313" key="3">
    <source>
        <dbReference type="Proteomes" id="UP000035681"/>
    </source>
</evidence>
<dbReference type="PANTHER" id="PTHR21724:SF109">
    <property type="entry name" value="SHKT DOMAIN-CONTAINING PROTEIN"/>
    <property type="match status" value="1"/>
</dbReference>
<dbReference type="Pfam" id="PF01549">
    <property type="entry name" value="ShK"/>
    <property type="match status" value="3"/>
</dbReference>
<keyword evidence="3" id="KW-1185">Reference proteome</keyword>
<sequence>MIYMSLFLTIHFIITISIFYQYFGYAKNTCNEDILFCIKNFRKNNEEVKKKCQKFFRNDCPCSDGNYTSCCDLVDNCLDYDEYCREKSSRLYMKKVCPYTCGFCERPDPVGVECFDKFDKCFERRHRCWYEEYSIMVTRRCSYTCGICTNKTELAKDCESPIYQDYMSVMCTDTCGYCSEDYTSSTLSINSEPTLKQNNTITTSKISTSIIINVPSSTTPTTFITPRITTITILPTTLKITPPIFIPPIYIPRTTRRIIITTRRPPIIRTNILTRTTPKRPRPTTRLIVRTTLPRRFRSNKRIFWK</sequence>
<proteinExistence type="predicted"/>
<dbReference type="WBParaSite" id="TCONS_00011920.p1">
    <property type="protein sequence ID" value="TCONS_00011920.p1"/>
    <property type="gene ID" value="XLOC_007002"/>
</dbReference>
<dbReference type="PANTHER" id="PTHR21724">
    <property type="entry name" value="SHKT DOMAIN-CONTAINING PROTEIN"/>
    <property type="match status" value="1"/>
</dbReference>
<comment type="caution">
    <text evidence="1">Lacks conserved residue(s) required for the propagation of feature annotation.</text>
</comment>
<name>A0A0K0DYM8_STRER</name>
<protein>
    <submittedName>
        <fullName evidence="4 5">ShKT domain-containing protein</fullName>
    </submittedName>
</protein>
<dbReference type="SMART" id="SM00254">
    <property type="entry name" value="ShKT"/>
    <property type="match status" value="2"/>
</dbReference>
<accession>A0A0K0DYM8</accession>
<dbReference type="PROSITE" id="PS51670">
    <property type="entry name" value="SHKT"/>
    <property type="match status" value="1"/>
</dbReference>